<evidence type="ECO:0000256" key="1">
    <source>
        <dbReference type="SAM" id="SignalP"/>
    </source>
</evidence>
<reference evidence="3 4" key="1">
    <citation type="submission" date="2020-08" db="EMBL/GenBank/DDBJ databases">
        <title>Sequencing the genomes of 1000 actinobacteria strains.</title>
        <authorList>
            <person name="Klenk H.-P."/>
        </authorList>
    </citation>
    <scope>NUCLEOTIDE SEQUENCE [LARGE SCALE GENOMIC DNA]</scope>
    <source>
        <strain evidence="3 4">DSM 45809</strain>
    </source>
</reference>
<dbReference type="Pfam" id="PF14200">
    <property type="entry name" value="RicinB_lectin_2"/>
    <property type="match status" value="1"/>
</dbReference>
<accession>A0A7W7GTY8</accession>
<organism evidence="3 4">
    <name type="scientific">Actinoplanes octamycinicus</name>
    <dbReference type="NCBI Taxonomy" id="135948"/>
    <lineage>
        <taxon>Bacteria</taxon>
        <taxon>Bacillati</taxon>
        <taxon>Actinomycetota</taxon>
        <taxon>Actinomycetes</taxon>
        <taxon>Micromonosporales</taxon>
        <taxon>Micromonosporaceae</taxon>
        <taxon>Actinoplanes</taxon>
    </lineage>
</organism>
<evidence type="ECO:0000259" key="2">
    <source>
        <dbReference type="Pfam" id="PF14200"/>
    </source>
</evidence>
<dbReference type="AlphaFoldDB" id="A0A7W7GTY8"/>
<dbReference type="InterPro" id="IPR000772">
    <property type="entry name" value="Ricin_B_lectin"/>
</dbReference>
<evidence type="ECO:0000313" key="3">
    <source>
        <dbReference type="EMBL" id="MBB4738284.1"/>
    </source>
</evidence>
<feature type="domain" description="Ricin B lectin" evidence="2">
    <location>
        <begin position="46"/>
        <end position="113"/>
    </location>
</feature>
<keyword evidence="4" id="KW-1185">Reference proteome</keyword>
<evidence type="ECO:0000313" key="4">
    <source>
        <dbReference type="Proteomes" id="UP000546162"/>
    </source>
</evidence>
<name>A0A7W7GTY8_9ACTN</name>
<sequence>MRFPNLGLRAGVRLLCAAAAVGVSLGFLAAPAAAAEEPTCLRGPNPNVYYKITNVATGKSLNVARKSRVSGAPIIQWAYAGGTNEQWRAICAANWQYKLVARHSGLVLDLAATDAVQNPYTGAPSQKWGISRVGQEGALATFQLYSQGAGTVIEAAAGGIAVESADSEDGNRHQLWTFEETGAV</sequence>
<keyword evidence="1" id="KW-0732">Signal</keyword>
<feature type="chain" id="PRO_5030812882" description="Ricin B lectin domain-containing protein" evidence="1">
    <location>
        <begin position="35"/>
        <end position="184"/>
    </location>
</feature>
<dbReference type="RefSeq" id="WP_185038572.1">
    <property type="nucleotide sequence ID" value="NZ_BAABFG010000005.1"/>
</dbReference>
<proteinExistence type="predicted"/>
<dbReference type="InterPro" id="IPR035992">
    <property type="entry name" value="Ricin_B-like_lectins"/>
</dbReference>
<dbReference type="SUPFAM" id="SSF50370">
    <property type="entry name" value="Ricin B-like lectins"/>
    <property type="match status" value="1"/>
</dbReference>
<feature type="signal peptide" evidence="1">
    <location>
        <begin position="1"/>
        <end position="34"/>
    </location>
</feature>
<gene>
    <name evidence="3" type="ORF">BJY16_001743</name>
</gene>
<dbReference type="EMBL" id="JACHNB010000001">
    <property type="protein sequence ID" value="MBB4738284.1"/>
    <property type="molecule type" value="Genomic_DNA"/>
</dbReference>
<dbReference type="Gene3D" id="2.80.10.50">
    <property type="match status" value="2"/>
</dbReference>
<dbReference type="Proteomes" id="UP000546162">
    <property type="component" value="Unassembled WGS sequence"/>
</dbReference>
<dbReference type="CDD" id="cd00161">
    <property type="entry name" value="beta-trefoil_Ricin-like"/>
    <property type="match status" value="1"/>
</dbReference>
<protein>
    <recommendedName>
        <fullName evidence="2">Ricin B lectin domain-containing protein</fullName>
    </recommendedName>
</protein>
<comment type="caution">
    <text evidence="3">The sequence shown here is derived from an EMBL/GenBank/DDBJ whole genome shotgun (WGS) entry which is preliminary data.</text>
</comment>